<evidence type="ECO:0000313" key="1">
    <source>
        <dbReference type="EMBL" id="CDN38416.1"/>
    </source>
</evidence>
<organism evidence="1">
    <name type="scientific">Bacillus thuringiensis DB27</name>
    <dbReference type="NCBI Taxonomy" id="1431339"/>
    <lineage>
        <taxon>Bacteria</taxon>
        <taxon>Bacillati</taxon>
        <taxon>Bacillota</taxon>
        <taxon>Bacilli</taxon>
        <taxon>Bacillales</taxon>
        <taxon>Bacillaceae</taxon>
        <taxon>Bacillus</taxon>
        <taxon>Bacillus cereus group</taxon>
    </lineage>
</organism>
<protein>
    <submittedName>
        <fullName evidence="1">Uncharacterized protein</fullName>
    </submittedName>
</protein>
<reference evidence="1" key="1">
    <citation type="submission" date="2014-01" db="EMBL/GenBank/DDBJ databases">
        <title>Draft genome sequence of highly nematicidal Bacillus thuringiensis DB27.</title>
        <authorList>
            <person name="Iatsenko I."/>
            <person name="Pickard D."/>
            <person name="Corton C."/>
            <person name="Dougan G."/>
            <person name="Sommer R.J."/>
        </authorList>
    </citation>
    <scope>NUCLEOTIDE SEQUENCE [LARGE SCALE GENOMIC DNA]</scope>
    <source>
        <strain evidence="1">DB27</strain>
    </source>
</reference>
<reference evidence="1" key="2">
    <citation type="submission" date="2014-01" db="EMBL/GenBank/DDBJ databases">
        <authorList>
            <person name="Aslett M."/>
        </authorList>
    </citation>
    <scope>NUCLEOTIDE SEQUENCE [LARGE SCALE GENOMIC DNA]</scope>
    <source>
        <strain evidence="1">DB27</strain>
    </source>
</reference>
<proteinExistence type="predicted"/>
<dbReference type="EMBL" id="HG810019">
    <property type="protein sequence ID" value="CDN38416.1"/>
    <property type="molecule type" value="Genomic_DNA"/>
</dbReference>
<gene>
    <name evidence="1" type="ORF">BTDB27_004758</name>
</gene>
<sequence>MIKRIISLFCIVTIISQGDIAKNDYKQEALNSKEKIEVRYANDPGGL</sequence>
<dbReference type="AlphaFoldDB" id="W8YIZ9"/>
<accession>W8YIZ9</accession>
<name>W8YIZ9_BACTU</name>
<dbReference type="HOGENOM" id="CLU_3164968_0_0_9"/>
<dbReference type="Proteomes" id="UP000030682">
    <property type="component" value="Unassembled WGS sequence"/>
</dbReference>
<dbReference type="RefSeq" id="WP_155251497.1">
    <property type="nucleotide sequence ID" value="NZ_HG810019.1"/>
</dbReference>